<evidence type="ECO:0000313" key="1">
    <source>
        <dbReference type="EMBL" id="CCU56042.1"/>
    </source>
</evidence>
<keyword evidence="2" id="KW-1185">Reference proteome</keyword>
<dbReference type="GeneID" id="15613465"/>
<proteinExistence type="predicted"/>
<reference evidence="1" key="1">
    <citation type="journal article" date="2013" name="J. Virol.">
        <title>New Insights into the Evolution of Entomopoxvirinae from the Complete Genome Sequences of Four Entomopoxviruses Infecting Adoxophyes honmai, Choristoneura biennis, Choristoneura rosaceana, and Mythimna separata.</title>
        <authorList>
            <person name="Theze J."/>
            <person name="Takatsuka J."/>
            <person name="Li Z."/>
            <person name="Gallais J."/>
            <person name="Doucet D."/>
            <person name="Arif B."/>
            <person name="Nakai M."/>
            <person name="Herniou E.A."/>
        </authorList>
    </citation>
    <scope>NUCLEOTIDE SEQUENCE</scope>
</reference>
<dbReference type="RefSeq" id="YP_008004544.1">
    <property type="nucleotide sequence ID" value="NC_021249.1"/>
</dbReference>
<sequence length="138" mass="16947">MCKMLYPIKLRFKNDNKLINKYRSKILHYYKKINKDKYKYLYNEQQIILNKRILEKIKNHNTWAISFTAFMLCAPYDFKYIKMSEHIKTICNNIFECNNISTIINTVRNLYPYEVKMYLSKYLKIIKKKNTTFFIIII</sequence>
<gene>
    <name evidence="1" type="ORF">CHREV_140</name>
</gene>
<evidence type="ECO:0000313" key="2">
    <source>
        <dbReference type="Proteomes" id="UP000792374"/>
    </source>
</evidence>
<protein>
    <recommendedName>
        <fullName evidence="3">N1R/p28-like protein</fullName>
    </recommendedName>
</protein>
<evidence type="ECO:0008006" key="3">
    <source>
        <dbReference type="Google" id="ProtNLM"/>
    </source>
</evidence>
<name>A0ABM9QKG6_9POXV</name>
<dbReference type="EMBL" id="HF679133">
    <property type="protein sequence ID" value="CCU56042.1"/>
    <property type="molecule type" value="Genomic_DNA"/>
</dbReference>
<organism evidence="1 2">
    <name type="scientific">Choristoneura rosaceana entomopoxvirus 'L'</name>
    <dbReference type="NCBI Taxonomy" id="1293539"/>
    <lineage>
        <taxon>Viruses</taxon>
        <taxon>Varidnaviria</taxon>
        <taxon>Bamfordvirae</taxon>
        <taxon>Nucleocytoviricota</taxon>
        <taxon>Pokkesviricetes</taxon>
        <taxon>Chitovirales</taxon>
        <taxon>Poxviridae</taxon>
        <taxon>Entomopoxvirinae</taxon>
        <taxon>Betaentomopoxvirus</taxon>
        <taxon>Betaentomopoxvirus crosaceana</taxon>
        <taxon>Choristoneura rosaceana entomopoxvirus</taxon>
    </lineage>
</organism>
<dbReference type="Proteomes" id="UP000792374">
    <property type="component" value="Genome"/>
</dbReference>
<accession>A0ABM9QKG6</accession>